<dbReference type="GO" id="GO:0004930">
    <property type="term" value="F:G protein-coupled receptor activity"/>
    <property type="evidence" value="ECO:0007669"/>
    <property type="project" value="UniProtKB-KW"/>
</dbReference>
<reference evidence="15 16" key="1">
    <citation type="journal article" date="2023" name="Arcadia Sci">
        <title>De novo assembly of a long-read Amblyomma americanum tick genome.</title>
        <authorList>
            <person name="Chou S."/>
            <person name="Poskanzer K.E."/>
            <person name="Rollins M."/>
            <person name="Thuy-Boun P.S."/>
        </authorList>
    </citation>
    <scope>NUCLEOTIDE SEQUENCE [LARGE SCALE GENOMIC DNA]</scope>
    <source>
        <strain evidence="15">F_SG_1</strain>
        <tissue evidence="15">Salivary glands</tissue>
    </source>
</reference>
<evidence type="ECO:0000256" key="5">
    <source>
        <dbReference type="ARBA" id="ARBA00022989"/>
    </source>
</evidence>
<evidence type="ECO:0000256" key="11">
    <source>
        <dbReference type="ARBA" id="ARBA00023224"/>
    </source>
</evidence>
<feature type="domain" description="G-protein coupled receptors family 1 profile" evidence="14">
    <location>
        <begin position="30"/>
        <end position="213"/>
    </location>
</feature>
<keyword evidence="11 12" id="KW-0807">Transducer</keyword>
<evidence type="ECO:0000256" key="1">
    <source>
        <dbReference type="ARBA" id="ARBA00004651"/>
    </source>
</evidence>
<keyword evidence="10" id="KW-0325">Glycoprotein</keyword>
<organism evidence="15 16">
    <name type="scientific">Amblyomma americanum</name>
    <name type="common">Lone star tick</name>
    <dbReference type="NCBI Taxonomy" id="6943"/>
    <lineage>
        <taxon>Eukaryota</taxon>
        <taxon>Metazoa</taxon>
        <taxon>Ecdysozoa</taxon>
        <taxon>Arthropoda</taxon>
        <taxon>Chelicerata</taxon>
        <taxon>Arachnida</taxon>
        <taxon>Acari</taxon>
        <taxon>Parasitiformes</taxon>
        <taxon>Ixodida</taxon>
        <taxon>Ixodoidea</taxon>
        <taxon>Ixodidae</taxon>
        <taxon>Amblyomminae</taxon>
        <taxon>Amblyomma</taxon>
    </lineage>
</organism>
<evidence type="ECO:0000256" key="9">
    <source>
        <dbReference type="ARBA" id="ARBA00023170"/>
    </source>
</evidence>
<dbReference type="Gene3D" id="1.20.1070.10">
    <property type="entry name" value="Rhodopsin 7-helix transmembrane proteins"/>
    <property type="match status" value="1"/>
</dbReference>
<evidence type="ECO:0000256" key="3">
    <source>
        <dbReference type="ARBA" id="ARBA00022475"/>
    </source>
</evidence>
<accession>A0AAQ4ECA0</accession>
<evidence type="ECO:0000259" key="14">
    <source>
        <dbReference type="PROSITE" id="PS50262"/>
    </source>
</evidence>
<keyword evidence="8" id="KW-1015">Disulfide bond</keyword>
<keyword evidence="3" id="KW-1003">Cell membrane</keyword>
<feature type="transmembrane region" description="Helical" evidence="13">
    <location>
        <begin position="12"/>
        <end position="39"/>
    </location>
</feature>
<keyword evidence="4 12" id="KW-0812">Transmembrane</keyword>
<evidence type="ECO:0000256" key="2">
    <source>
        <dbReference type="ARBA" id="ARBA00010663"/>
    </source>
</evidence>
<dbReference type="PROSITE" id="PS50262">
    <property type="entry name" value="G_PROTEIN_RECEP_F1_2"/>
    <property type="match status" value="1"/>
</dbReference>
<name>A0AAQ4ECA0_AMBAM</name>
<dbReference type="InterPro" id="IPR000405">
    <property type="entry name" value="Galanin_rcpt"/>
</dbReference>
<dbReference type="PANTHER" id="PTHR45695">
    <property type="entry name" value="LEUCOKININ RECEPTOR-RELATED"/>
    <property type="match status" value="1"/>
</dbReference>
<feature type="transmembrane region" description="Helical" evidence="13">
    <location>
        <begin position="51"/>
        <end position="76"/>
    </location>
</feature>
<comment type="subcellular location">
    <subcellularLocation>
        <location evidence="1">Cell membrane</location>
        <topology evidence="1">Multi-pass membrane protein</topology>
    </subcellularLocation>
</comment>
<evidence type="ECO:0000256" key="7">
    <source>
        <dbReference type="ARBA" id="ARBA00023136"/>
    </source>
</evidence>
<dbReference type="Pfam" id="PF00001">
    <property type="entry name" value="7tm_1"/>
    <property type="match status" value="1"/>
</dbReference>
<keyword evidence="9 12" id="KW-0675">Receptor</keyword>
<keyword evidence="7 13" id="KW-0472">Membrane</keyword>
<keyword evidence="16" id="KW-1185">Reference proteome</keyword>
<evidence type="ECO:0000256" key="6">
    <source>
        <dbReference type="ARBA" id="ARBA00023040"/>
    </source>
</evidence>
<protein>
    <recommendedName>
        <fullName evidence="14">G-protein coupled receptors family 1 profile domain-containing protein</fullName>
    </recommendedName>
</protein>
<feature type="transmembrane region" description="Helical" evidence="13">
    <location>
        <begin position="130"/>
        <end position="154"/>
    </location>
</feature>
<dbReference type="PROSITE" id="PS00237">
    <property type="entry name" value="G_PROTEIN_RECEP_F1_1"/>
    <property type="match status" value="1"/>
</dbReference>
<evidence type="ECO:0000313" key="16">
    <source>
        <dbReference type="Proteomes" id="UP001321473"/>
    </source>
</evidence>
<comment type="similarity">
    <text evidence="2 12">Belongs to the G-protein coupled receptor 1 family.</text>
</comment>
<dbReference type="InterPro" id="IPR017452">
    <property type="entry name" value="GPCR_Rhodpsn_7TM"/>
</dbReference>
<evidence type="ECO:0000256" key="4">
    <source>
        <dbReference type="ARBA" id="ARBA00022692"/>
    </source>
</evidence>
<proteinExistence type="inferred from homology"/>
<evidence type="ECO:0000256" key="8">
    <source>
        <dbReference type="ARBA" id="ARBA00023157"/>
    </source>
</evidence>
<sequence>MVDYDHRGGTVLAIVVSMIFGAVVIVGSLGNALVFLVVLSNRRMRTTTNILIANLAVADLLFILFCVPFTACYYTLSYWPFGDAWCRIVEYLIIVCACASVYTLVLMSVDRFLAVVYPLWYTSIRTPANAFGCILLKWIIIFVACVPVLVSYGMVIFDDFHSSCEFRADAGYSFAAFGLSLCMMNFVVPLSLIFVLYALLLKRLWLGRAPGGR</sequence>
<dbReference type="SUPFAM" id="SSF81321">
    <property type="entry name" value="Family A G protein-coupled receptor-like"/>
    <property type="match status" value="1"/>
</dbReference>
<evidence type="ECO:0000256" key="12">
    <source>
        <dbReference type="RuleBase" id="RU000688"/>
    </source>
</evidence>
<feature type="non-terminal residue" evidence="15">
    <location>
        <position position="213"/>
    </location>
</feature>
<feature type="transmembrane region" description="Helical" evidence="13">
    <location>
        <begin position="88"/>
        <end position="109"/>
    </location>
</feature>
<dbReference type="PRINTS" id="PR00237">
    <property type="entry name" value="GPCRRHODOPSN"/>
</dbReference>
<dbReference type="PRINTS" id="PR00663">
    <property type="entry name" value="GALANINR"/>
</dbReference>
<evidence type="ECO:0000256" key="10">
    <source>
        <dbReference type="ARBA" id="ARBA00023180"/>
    </source>
</evidence>
<keyword evidence="5 13" id="KW-1133">Transmembrane helix</keyword>
<gene>
    <name evidence="15" type="ORF">V5799_024476</name>
</gene>
<dbReference type="PANTHER" id="PTHR45695:SF23">
    <property type="entry name" value="GALANIN-LIKE G-PROTEIN COUPLED RECEPTOR NPR-9"/>
    <property type="match status" value="1"/>
</dbReference>
<dbReference type="InterPro" id="IPR000276">
    <property type="entry name" value="GPCR_Rhodpsn"/>
</dbReference>
<evidence type="ECO:0000256" key="13">
    <source>
        <dbReference type="SAM" id="Phobius"/>
    </source>
</evidence>
<comment type="caution">
    <text evidence="15">The sequence shown here is derived from an EMBL/GenBank/DDBJ whole genome shotgun (WGS) entry which is preliminary data.</text>
</comment>
<feature type="transmembrane region" description="Helical" evidence="13">
    <location>
        <begin position="174"/>
        <end position="200"/>
    </location>
</feature>
<dbReference type="GO" id="GO:0005886">
    <property type="term" value="C:plasma membrane"/>
    <property type="evidence" value="ECO:0007669"/>
    <property type="project" value="UniProtKB-SubCell"/>
</dbReference>
<dbReference type="Proteomes" id="UP001321473">
    <property type="component" value="Unassembled WGS sequence"/>
</dbReference>
<dbReference type="EMBL" id="JARKHS020018536">
    <property type="protein sequence ID" value="KAK8772280.1"/>
    <property type="molecule type" value="Genomic_DNA"/>
</dbReference>
<dbReference type="AlphaFoldDB" id="A0AAQ4ECA0"/>
<evidence type="ECO:0000313" key="15">
    <source>
        <dbReference type="EMBL" id="KAK8772280.1"/>
    </source>
</evidence>
<keyword evidence="6 12" id="KW-0297">G-protein coupled receptor</keyword>
<dbReference type="SMART" id="SM01381">
    <property type="entry name" value="7TM_GPCR_Srsx"/>
    <property type="match status" value="1"/>
</dbReference>